<proteinExistence type="predicted"/>
<gene>
    <name evidence="2" type="ORF">G6F50_008459</name>
</gene>
<dbReference type="Proteomes" id="UP000740926">
    <property type="component" value="Unassembled WGS sequence"/>
</dbReference>
<dbReference type="AlphaFoldDB" id="A0A9P6YYK8"/>
<reference evidence="2 3" key="1">
    <citation type="journal article" date="2020" name="Microb. Genom.">
        <title>Genetic diversity of clinical and environmental Mucorales isolates obtained from an investigation of mucormycosis cases among solid organ transplant recipients.</title>
        <authorList>
            <person name="Nguyen M.H."/>
            <person name="Kaul D."/>
            <person name="Muto C."/>
            <person name="Cheng S.J."/>
            <person name="Richter R.A."/>
            <person name="Bruno V.M."/>
            <person name="Liu G."/>
            <person name="Beyhan S."/>
            <person name="Sundermann A.J."/>
            <person name="Mounaud S."/>
            <person name="Pasculle A.W."/>
            <person name="Nierman W.C."/>
            <person name="Driscoll E."/>
            <person name="Cumbie R."/>
            <person name="Clancy C.J."/>
            <person name="Dupont C.L."/>
        </authorList>
    </citation>
    <scope>NUCLEOTIDE SEQUENCE [LARGE SCALE GENOMIC DNA]</scope>
    <source>
        <strain evidence="2 3">GL24</strain>
    </source>
</reference>
<evidence type="ECO:0000313" key="2">
    <source>
        <dbReference type="EMBL" id="KAG1567166.1"/>
    </source>
</evidence>
<dbReference type="PANTHER" id="PTHR46564">
    <property type="entry name" value="TRANSPOSASE"/>
    <property type="match status" value="1"/>
</dbReference>
<dbReference type="EMBL" id="JAANIU010001503">
    <property type="protein sequence ID" value="KAG1567166.1"/>
    <property type="molecule type" value="Genomic_DNA"/>
</dbReference>
<keyword evidence="3" id="KW-1185">Reference proteome</keyword>
<dbReference type="InterPro" id="IPR036397">
    <property type="entry name" value="RNaseH_sf"/>
</dbReference>
<comment type="caution">
    <text evidence="2">The sequence shown here is derived from an EMBL/GenBank/DDBJ whole genome shotgun (WGS) entry which is preliminary data.</text>
</comment>
<evidence type="ECO:0000313" key="3">
    <source>
        <dbReference type="Proteomes" id="UP000740926"/>
    </source>
</evidence>
<dbReference type="Pfam" id="PF13358">
    <property type="entry name" value="DDE_3"/>
    <property type="match status" value="1"/>
</dbReference>
<accession>A0A9P6YYK8</accession>
<dbReference type="GO" id="GO:0003676">
    <property type="term" value="F:nucleic acid binding"/>
    <property type="evidence" value="ECO:0007669"/>
    <property type="project" value="InterPro"/>
</dbReference>
<feature type="domain" description="Tc1-like transposase DDE" evidence="1">
    <location>
        <begin position="78"/>
        <end position="161"/>
    </location>
</feature>
<organism evidence="2 3">
    <name type="scientific">Rhizopus delemar</name>
    <dbReference type="NCBI Taxonomy" id="936053"/>
    <lineage>
        <taxon>Eukaryota</taxon>
        <taxon>Fungi</taxon>
        <taxon>Fungi incertae sedis</taxon>
        <taxon>Mucoromycota</taxon>
        <taxon>Mucoromycotina</taxon>
        <taxon>Mucoromycetes</taxon>
        <taxon>Mucorales</taxon>
        <taxon>Mucorineae</taxon>
        <taxon>Rhizopodaceae</taxon>
        <taxon>Rhizopus</taxon>
    </lineage>
</organism>
<dbReference type="InterPro" id="IPR038717">
    <property type="entry name" value="Tc1-like_DDE_dom"/>
</dbReference>
<sequence length="161" mass="18161">MQTTDMNYLTNCVFVDEAGFNINMGSPNARSIRGTPAVVETPTTRAITHTILGAITAQDFISVEISAPLKLKKVKVDGSRKRKKPLVKKMTKGTVTGHYMKFISKMLDEMDKFLELRNFYVVMDNAPIHTSEDITRSIEARGYRAIYLPPYSPELNPIENF</sequence>
<evidence type="ECO:0000259" key="1">
    <source>
        <dbReference type="Pfam" id="PF13358"/>
    </source>
</evidence>
<name>A0A9P6YYK8_9FUNG</name>
<protein>
    <recommendedName>
        <fullName evidence="1">Tc1-like transposase DDE domain-containing protein</fullName>
    </recommendedName>
</protein>
<dbReference type="PANTHER" id="PTHR46564:SF1">
    <property type="entry name" value="TRANSPOSASE"/>
    <property type="match status" value="1"/>
</dbReference>
<dbReference type="Gene3D" id="3.30.420.10">
    <property type="entry name" value="Ribonuclease H-like superfamily/Ribonuclease H"/>
    <property type="match status" value="1"/>
</dbReference>